<keyword evidence="8" id="KW-0249">Electron transport</keyword>
<dbReference type="RefSeq" id="WP_114796095.1">
    <property type="nucleotide sequence ID" value="NZ_QQZY01000003.1"/>
</dbReference>
<evidence type="ECO:0000256" key="12">
    <source>
        <dbReference type="PIRSR" id="PIRSR000171-1"/>
    </source>
</evidence>
<dbReference type="InterPro" id="IPR003953">
    <property type="entry name" value="FAD-dep_OxRdtase_2_FAD-bd"/>
</dbReference>
<sequence length="565" mass="61648">MEAMHDVLVVGAGCAGMRAAIEAHDRGANVGVISKLHPTRSHSGAAEGGINAALGNTAEDSPEKHAFDTVKGSDYLGDQDAIEIFTREAPGDIYQLEHWGAFFSRNADGRLDQRPFGAAGSPRTVYAADITGHVLIQVLYEQLQKRMAEGMRVYEEFFAFSLVIEDGRCTGVISWDLLNGGVKLHTGKAVILATGGAGRIYRVTTNAYACTGDGMAMALRAGVPLKDMEFMQFHPTTMYPSGILITEGCRGEGGYLLNKEGERFMQRYAPNALELASRDVVSRSETTEIEAGRGIDGNVHLDLRHLGPEKILTKLPGSRELAMTYAGVDPIYEPIPVRPGAHYHMGGIETDSQGLSEVEGLYAAGEAACVSVHGANRLGGNSLMETITFGRRSGHAAAEYALSAPAAGGAGEAARADAERWVKSILDNSDGERPWVIRDELGRSMLENFGVFRRAEKMEAQIEIIHGLRERYERGVVVEDKGDVFNSDLTQAIELGYLLDLASCMLQAGSARKESRGAHSRPYDFPDRDDENFLKHSITRWVGDGPELSYKEVRMTQWEPMERKY</sequence>
<feature type="binding site" evidence="13">
    <location>
        <begin position="382"/>
        <end position="383"/>
    </location>
    <ligand>
        <name>FAD</name>
        <dbReference type="ChEBI" id="CHEBI:57692"/>
    </ligand>
</feature>
<comment type="caution">
    <text evidence="16">The sequence shown here is derived from an EMBL/GenBank/DDBJ whole genome shotgun (WGS) entry which is preliminary data.</text>
</comment>
<reference evidence="17" key="2">
    <citation type="journal article" date="2019" name="MicrobiologyOpen">
        <title>High-quality draft genome sequence of Gaiella occulta isolated from a 150 meter deep mineral water borehole and comparison with the genome sequences of other deep-branching lineages of the phylum Actinobacteria.</title>
        <authorList>
            <person name="Severino R."/>
            <person name="Froufe H.J.C."/>
            <person name="Barroso C."/>
            <person name="Albuquerque L."/>
            <person name="Lobo-da-Cunha A."/>
            <person name="da Costa M.S."/>
            <person name="Egas C."/>
        </authorList>
    </citation>
    <scope>NUCLEOTIDE SEQUENCE [LARGE SCALE GENOMIC DNA]</scope>
    <source>
        <strain evidence="17">F2-233</strain>
    </source>
</reference>
<feature type="domain" description="Fumarate reductase/succinate dehydrogenase flavoprotein-like C-terminal" evidence="15">
    <location>
        <begin position="438"/>
        <end position="565"/>
    </location>
</feature>
<dbReference type="Gene3D" id="1.20.58.100">
    <property type="entry name" value="Fumarate reductase/succinate dehydrogenase flavoprotein-like, C-terminal domain"/>
    <property type="match status" value="1"/>
</dbReference>
<dbReference type="SUPFAM" id="SSF56425">
    <property type="entry name" value="Succinate dehydrogenase/fumarate reductase flavoprotein, catalytic domain"/>
    <property type="match status" value="1"/>
</dbReference>
<dbReference type="GO" id="GO:0009061">
    <property type="term" value="P:anaerobic respiration"/>
    <property type="evidence" value="ECO:0007669"/>
    <property type="project" value="TreeGrafter"/>
</dbReference>
<dbReference type="InterPro" id="IPR014006">
    <property type="entry name" value="Succ_Dhase_FrdA_Gneg"/>
</dbReference>
<dbReference type="InterPro" id="IPR030664">
    <property type="entry name" value="SdhA/FrdA/AprA"/>
</dbReference>
<feature type="binding site" evidence="13">
    <location>
        <position position="342"/>
    </location>
    <ligand>
        <name>substrate</name>
    </ligand>
</feature>
<dbReference type="Gene3D" id="3.90.700.10">
    <property type="entry name" value="Succinate dehydrogenase/fumarate reductase flavoprotein, catalytic domain"/>
    <property type="match status" value="1"/>
</dbReference>
<evidence type="ECO:0000256" key="6">
    <source>
        <dbReference type="ARBA" id="ARBA00022630"/>
    </source>
</evidence>
<dbReference type="Pfam" id="PF02910">
    <property type="entry name" value="Succ_DH_flav_C"/>
    <property type="match status" value="1"/>
</dbReference>
<proteinExistence type="inferred from homology"/>
<dbReference type="PRINTS" id="PR00368">
    <property type="entry name" value="FADPNR"/>
</dbReference>
<accession>A0A7M2YY57</accession>
<dbReference type="InterPro" id="IPR036188">
    <property type="entry name" value="FAD/NAD-bd_sf"/>
</dbReference>
<evidence type="ECO:0000256" key="10">
    <source>
        <dbReference type="ARBA" id="ARBA00023136"/>
    </source>
</evidence>
<dbReference type="PANTHER" id="PTHR11632:SF51">
    <property type="entry name" value="SUCCINATE DEHYDROGENASE [UBIQUINONE] FLAVOPROTEIN SUBUNIT, MITOCHONDRIAL"/>
    <property type="match status" value="1"/>
</dbReference>
<feature type="binding site" evidence="13">
    <location>
        <begin position="34"/>
        <end position="49"/>
    </location>
    <ligand>
        <name>FAD</name>
        <dbReference type="ChEBI" id="CHEBI:57692"/>
    </ligand>
</feature>
<comment type="subcellular location">
    <subcellularLocation>
        <location evidence="2">Membrane</location>
        <topology evidence="2">Peripheral membrane protein</topology>
    </subcellularLocation>
</comment>
<dbReference type="OrthoDB" id="9805351at2"/>
<dbReference type="EC" id="1.3.5.1" evidence="4"/>
<comment type="cofactor">
    <cofactor evidence="1 13">
        <name>FAD</name>
        <dbReference type="ChEBI" id="CHEBI:57692"/>
    </cofactor>
</comment>
<dbReference type="InterPro" id="IPR037099">
    <property type="entry name" value="Fum_R/Succ_DH_flav-like_C_sf"/>
</dbReference>
<feature type="domain" description="FAD-dependent oxidoreductase 2 FAD-binding" evidence="14">
    <location>
        <begin position="6"/>
        <end position="383"/>
    </location>
</feature>
<evidence type="ECO:0000256" key="9">
    <source>
        <dbReference type="ARBA" id="ARBA00023002"/>
    </source>
</evidence>
<evidence type="ECO:0000256" key="1">
    <source>
        <dbReference type="ARBA" id="ARBA00001974"/>
    </source>
</evidence>
<feature type="binding site" evidence="13">
    <location>
        <position position="234"/>
    </location>
    <ligand>
        <name>substrate</name>
    </ligand>
</feature>
<evidence type="ECO:0000259" key="15">
    <source>
        <dbReference type="Pfam" id="PF02910"/>
    </source>
</evidence>
<dbReference type="EMBL" id="QQZY01000003">
    <property type="protein sequence ID" value="RDI74804.1"/>
    <property type="molecule type" value="Genomic_DNA"/>
</dbReference>
<keyword evidence="7 13" id="KW-0274">FAD</keyword>
<dbReference type="PRINTS" id="PR00411">
    <property type="entry name" value="PNDRDTASEI"/>
</dbReference>
<dbReference type="GO" id="GO:0050660">
    <property type="term" value="F:flavin adenine dinucleotide binding"/>
    <property type="evidence" value="ECO:0007669"/>
    <property type="project" value="InterPro"/>
</dbReference>
<dbReference type="FunFam" id="3.90.700.10:FF:000001">
    <property type="entry name" value="Mitochondrial succinate dehydrogenase flavoprotein subunit"/>
    <property type="match status" value="1"/>
</dbReference>
<dbReference type="SUPFAM" id="SSF46977">
    <property type="entry name" value="Succinate dehydrogenase/fumarate reductase flavoprotein C-terminal domain"/>
    <property type="match status" value="1"/>
</dbReference>
<dbReference type="GO" id="GO:0022900">
    <property type="term" value="P:electron transport chain"/>
    <property type="evidence" value="ECO:0007669"/>
    <property type="project" value="InterPro"/>
</dbReference>
<protein>
    <recommendedName>
        <fullName evidence="4">succinate dehydrogenase</fullName>
        <ecNumber evidence="4">1.3.5.1</ecNumber>
    </recommendedName>
</protein>
<keyword evidence="6 13" id="KW-0285">Flavoprotein</keyword>
<gene>
    <name evidence="16" type="ORF">Gocc_1693</name>
</gene>
<dbReference type="Pfam" id="PF00890">
    <property type="entry name" value="FAD_binding_2"/>
    <property type="match status" value="1"/>
</dbReference>
<evidence type="ECO:0000256" key="8">
    <source>
        <dbReference type="ARBA" id="ARBA00022982"/>
    </source>
</evidence>
<evidence type="ECO:0000256" key="11">
    <source>
        <dbReference type="ARBA" id="ARBA00049220"/>
    </source>
</evidence>
<dbReference type="Gene3D" id="3.50.50.60">
    <property type="entry name" value="FAD/NAD(P)-binding domain"/>
    <property type="match status" value="1"/>
</dbReference>
<comment type="similarity">
    <text evidence="3">Belongs to the FAD-dependent oxidoreductase 2 family. FRD/SDH subfamily.</text>
</comment>
<evidence type="ECO:0000256" key="4">
    <source>
        <dbReference type="ARBA" id="ARBA00012792"/>
    </source>
</evidence>
<keyword evidence="9" id="KW-0560">Oxidoreductase</keyword>
<dbReference type="Gene3D" id="4.10.80.40">
    <property type="entry name" value="succinate dehydrogenase protein domain"/>
    <property type="match status" value="1"/>
</dbReference>
<feature type="binding site" evidence="13">
    <location>
        <position position="246"/>
    </location>
    <ligand>
        <name>substrate</name>
    </ligand>
</feature>
<feature type="binding site" evidence="13">
    <location>
        <position position="377"/>
    </location>
    <ligand>
        <name>substrate</name>
    </ligand>
</feature>
<feature type="active site" description="Proton acceptor" evidence="12">
    <location>
        <position position="278"/>
    </location>
</feature>
<keyword evidence="10" id="KW-0472">Membrane</keyword>
<dbReference type="InterPro" id="IPR027477">
    <property type="entry name" value="Succ_DH/fumarate_Rdtase_cat_sf"/>
</dbReference>
<dbReference type="PIRSF" id="PIRSF000171">
    <property type="entry name" value="SDHA_APRA_LASPO"/>
    <property type="match status" value="1"/>
</dbReference>
<dbReference type="GO" id="GO:0033765">
    <property type="term" value="F:steroid dehydrogenase activity, acting on the CH-CH group of donors"/>
    <property type="evidence" value="ECO:0007669"/>
    <property type="project" value="UniProtKB-ARBA"/>
</dbReference>
<evidence type="ECO:0000313" key="16">
    <source>
        <dbReference type="EMBL" id="RDI74804.1"/>
    </source>
</evidence>
<evidence type="ECO:0000256" key="2">
    <source>
        <dbReference type="ARBA" id="ARBA00004170"/>
    </source>
</evidence>
<evidence type="ECO:0000256" key="13">
    <source>
        <dbReference type="PIRSR" id="PIRSR630664-51"/>
    </source>
</evidence>
<dbReference type="PROSITE" id="PS00504">
    <property type="entry name" value="FRD_SDH_FAD_BINDING"/>
    <property type="match status" value="1"/>
</dbReference>
<evidence type="ECO:0000256" key="3">
    <source>
        <dbReference type="ARBA" id="ARBA00008040"/>
    </source>
</evidence>
<comment type="catalytic activity">
    <reaction evidence="11">
        <text>a quinone + succinate = fumarate + a quinol</text>
        <dbReference type="Rhea" id="RHEA:40523"/>
        <dbReference type="ChEBI" id="CHEBI:24646"/>
        <dbReference type="ChEBI" id="CHEBI:29806"/>
        <dbReference type="ChEBI" id="CHEBI:30031"/>
        <dbReference type="ChEBI" id="CHEBI:132124"/>
        <dbReference type="EC" id="1.3.5.1"/>
    </reaction>
</comment>
<dbReference type="GO" id="GO:0008177">
    <property type="term" value="F:succinate dehydrogenase (quinone) activity"/>
    <property type="evidence" value="ECO:0007669"/>
    <property type="project" value="UniProtKB-EC"/>
</dbReference>
<keyword evidence="5" id="KW-0813">Transport</keyword>
<dbReference type="PANTHER" id="PTHR11632">
    <property type="entry name" value="SUCCINATE DEHYDROGENASE 2 FLAVOPROTEIN SUBUNIT"/>
    <property type="match status" value="1"/>
</dbReference>
<dbReference type="NCBIfam" id="TIGR01812">
    <property type="entry name" value="sdhA_frdA_Gneg"/>
    <property type="match status" value="1"/>
</dbReference>
<dbReference type="Proteomes" id="UP000254134">
    <property type="component" value="Unassembled WGS sequence"/>
</dbReference>
<evidence type="ECO:0000256" key="5">
    <source>
        <dbReference type="ARBA" id="ARBA00022448"/>
    </source>
</evidence>
<evidence type="ECO:0000259" key="14">
    <source>
        <dbReference type="Pfam" id="PF00890"/>
    </source>
</evidence>
<dbReference type="GO" id="GO:0005886">
    <property type="term" value="C:plasma membrane"/>
    <property type="evidence" value="ECO:0007669"/>
    <property type="project" value="TreeGrafter"/>
</dbReference>
<name>A0A7M2YY57_9ACTN</name>
<dbReference type="GO" id="GO:0009055">
    <property type="term" value="F:electron transfer activity"/>
    <property type="evidence" value="ECO:0007669"/>
    <property type="project" value="TreeGrafter"/>
</dbReference>
<evidence type="ECO:0000313" key="17">
    <source>
        <dbReference type="Proteomes" id="UP000254134"/>
    </source>
</evidence>
<feature type="binding site" evidence="13">
    <location>
        <begin position="11"/>
        <end position="16"/>
    </location>
    <ligand>
        <name>FAD</name>
        <dbReference type="ChEBI" id="CHEBI:57692"/>
    </ligand>
</feature>
<dbReference type="InterPro" id="IPR003952">
    <property type="entry name" value="FRD_SDH_FAD_BS"/>
</dbReference>
<evidence type="ECO:0000256" key="7">
    <source>
        <dbReference type="ARBA" id="ARBA00022827"/>
    </source>
</evidence>
<dbReference type="SUPFAM" id="SSF51905">
    <property type="entry name" value="FAD/NAD(P)-binding domain"/>
    <property type="match status" value="1"/>
</dbReference>
<keyword evidence="17" id="KW-1185">Reference proteome</keyword>
<dbReference type="AlphaFoldDB" id="A0A7M2YY57"/>
<feature type="binding site" evidence="13">
    <location>
        <position position="213"/>
    </location>
    <ligand>
        <name>FAD</name>
        <dbReference type="ChEBI" id="CHEBI:57692"/>
    </ligand>
</feature>
<dbReference type="InterPro" id="IPR015939">
    <property type="entry name" value="Fum_Rdtase/Succ_DH_flav-like_C"/>
</dbReference>
<reference evidence="16 17" key="1">
    <citation type="submission" date="2018-07" db="EMBL/GenBank/DDBJ databases">
        <title>High-quality-draft genome sequence of Gaiella occulta.</title>
        <authorList>
            <person name="Severino R."/>
            <person name="Froufe H.J.C."/>
            <person name="Rainey F.A."/>
            <person name="Barroso C."/>
            <person name="Albuquerque L."/>
            <person name="Lobo-Da-Cunha A."/>
            <person name="Da Costa M.S."/>
            <person name="Egas C."/>
        </authorList>
    </citation>
    <scope>NUCLEOTIDE SEQUENCE [LARGE SCALE GENOMIC DNA]</scope>
    <source>
        <strain evidence="16 17">F2-233</strain>
    </source>
</reference>
<feature type="binding site" evidence="13">
    <location>
        <position position="366"/>
    </location>
    <ligand>
        <name>FAD</name>
        <dbReference type="ChEBI" id="CHEBI:57692"/>
    </ligand>
</feature>
<organism evidence="16 17">
    <name type="scientific">Gaiella occulta</name>
    <dbReference type="NCBI Taxonomy" id="1002870"/>
    <lineage>
        <taxon>Bacteria</taxon>
        <taxon>Bacillati</taxon>
        <taxon>Actinomycetota</taxon>
        <taxon>Thermoleophilia</taxon>
        <taxon>Gaiellales</taxon>
        <taxon>Gaiellaceae</taxon>
        <taxon>Gaiella</taxon>
    </lineage>
</organism>